<protein>
    <submittedName>
        <fullName evidence="2">Ribosomal protein L7Ae family protein</fullName>
    </submittedName>
</protein>
<organism evidence="2 3">
    <name type="scientific">Staphylococcus schweitzeri</name>
    <dbReference type="NCBI Taxonomy" id="1654388"/>
    <lineage>
        <taxon>Bacteria</taxon>
        <taxon>Bacillati</taxon>
        <taxon>Bacillota</taxon>
        <taxon>Bacilli</taxon>
        <taxon>Bacillales</taxon>
        <taxon>Staphylococcaceae</taxon>
        <taxon>Staphylococcus</taxon>
    </lineage>
</organism>
<keyword evidence="2" id="KW-0689">Ribosomal protein</keyword>
<dbReference type="SUPFAM" id="SSF55315">
    <property type="entry name" value="L30e-like"/>
    <property type="match status" value="1"/>
</dbReference>
<dbReference type="Pfam" id="PF01248">
    <property type="entry name" value="Ribosomal_L7Ae"/>
    <property type="match status" value="1"/>
</dbReference>
<accession>A0A077UDQ0</accession>
<dbReference type="EMBL" id="CCEH01000001">
    <property type="protein sequence ID" value="CDR26646.1"/>
    <property type="molecule type" value="Genomic_DNA"/>
</dbReference>
<keyword evidence="2" id="KW-0687">Ribonucleoprotein</keyword>
<sequence length="105" mass="11496">MSIEQILNFLGLAMRAGKVKTGESVIVNDVKKGNLKLVIVAVDASNNTTKLITDKCNSYKVPFRKFGSRNELGIALGKGERVNVGITDPGFAKKLLSMIDEYHKE</sequence>
<evidence type="ECO:0000313" key="3">
    <source>
        <dbReference type="Proteomes" id="UP000044616"/>
    </source>
</evidence>
<dbReference type="InterPro" id="IPR029064">
    <property type="entry name" value="Ribosomal_eL30-like_sf"/>
</dbReference>
<dbReference type="InterPro" id="IPR004038">
    <property type="entry name" value="Ribosomal_eL8/eL30/eS12/Gad45"/>
</dbReference>
<reference evidence="2 3" key="1">
    <citation type="submission" date="2014-05" db="EMBL/GenBank/DDBJ databases">
        <authorList>
            <person name="Aslett A.Martin."/>
            <person name="De Silva Nishadi"/>
        </authorList>
    </citation>
    <scope>NUCLEOTIDE SEQUENCE [LARGE SCALE GENOMIC DNA]</scope>
</reference>
<evidence type="ECO:0000259" key="1">
    <source>
        <dbReference type="Pfam" id="PF01248"/>
    </source>
</evidence>
<dbReference type="Gene3D" id="3.30.1330.30">
    <property type="match status" value="1"/>
</dbReference>
<dbReference type="NCBIfam" id="NF005825">
    <property type="entry name" value="PRK07714.1"/>
    <property type="match status" value="1"/>
</dbReference>
<evidence type="ECO:0000313" key="2">
    <source>
        <dbReference type="EMBL" id="CDR26646.1"/>
    </source>
</evidence>
<dbReference type="Proteomes" id="UP000044616">
    <property type="component" value="Unassembled WGS sequence"/>
</dbReference>
<proteinExistence type="predicted"/>
<feature type="domain" description="Ribosomal protein eL8/eL30/eS12/Gadd45" evidence="1">
    <location>
        <begin position="6"/>
        <end position="95"/>
    </location>
</feature>
<dbReference type="GO" id="GO:0005840">
    <property type="term" value="C:ribosome"/>
    <property type="evidence" value="ECO:0007669"/>
    <property type="project" value="UniProtKB-KW"/>
</dbReference>
<gene>
    <name evidence="2" type="ORF">ERS140147_00118</name>
</gene>
<dbReference type="AlphaFoldDB" id="A0A077UDQ0"/>
<dbReference type="RefSeq" id="WP_047528922.1">
    <property type="nucleotide sequence ID" value="NZ_CCEH01000001.1"/>
</dbReference>
<name>A0A077UDQ0_9STAP</name>